<gene>
    <name evidence="5" type="ORF">ACJMK2_034181</name>
</gene>
<evidence type="ECO:0000256" key="4">
    <source>
        <dbReference type="ARBA" id="ARBA00043988"/>
    </source>
</evidence>
<comment type="similarity">
    <text evidence="4">Belongs to the methyltransferase superfamily. METTL23 family.</text>
</comment>
<evidence type="ECO:0008006" key="7">
    <source>
        <dbReference type="Google" id="ProtNLM"/>
    </source>
</evidence>
<organism evidence="5 6">
    <name type="scientific">Sinanodonta woodiana</name>
    <name type="common">Chinese pond mussel</name>
    <name type="synonym">Anodonta woodiana</name>
    <dbReference type="NCBI Taxonomy" id="1069815"/>
    <lineage>
        <taxon>Eukaryota</taxon>
        <taxon>Metazoa</taxon>
        <taxon>Spiralia</taxon>
        <taxon>Lophotrochozoa</taxon>
        <taxon>Mollusca</taxon>
        <taxon>Bivalvia</taxon>
        <taxon>Autobranchia</taxon>
        <taxon>Heteroconchia</taxon>
        <taxon>Palaeoheterodonta</taxon>
        <taxon>Unionida</taxon>
        <taxon>Unionoidea</taxon>
        <taxon>Unionidae</taxon>
        <taxon>Unioninae</taxon>
        <taxon>Sinanodonta</taxon>
    </lineage>
</organism>
<name>A0ABD3WQR2_SINWO</name>
<accession>A0ABD3WQR2</accession>
<protein>
    <recommendedName>
        <fullName evidence="7">Methyltransferase-like protein 23</fullName>
    </recommendedName>
</protein>
<proteinExistence type="inferred from homology"/>
<keyword evidence="1" id="KW-0489">Methyltransferase</keyword>
<dbReference type="PANTHER" id="PTHR14614:SF164">
    <property type="entry name" value="HISTONE-ARGININE METHYLTRANSFERASE METTL23"/>
    <property type="match status" value="1"/>
</dbReference>
<comment type="caution">
    <text evidence="5">The sequence shown here is derived from an EMBL/GenBank/DDBJ whole genome shotgun (WGS) entry which is preliminary data.</text>
</comment>
<dbReference type="Proteomes" id="UP001634394">
    <property type="component" value="Unassembled WGS sequence"/>
</dbReference>
<dbReference type="PANTHER" id="PTHR14614">
    <property type="entry name" value="HEPATOCELLULAR CARCINOMA-ASSOCIATED ANTIGEN"/>
    <property type="match status" value="1"/>
</dbReference>
<dbReference type="SUPFAM" id="SSF53335">
    <property type="entry name" value="S-adenosyl-L-methionine-dependent methyltransferases"/>
    <property type="match status" value="1"/>
</dbReference>
<sequence length="214" mass="24110">MRKFTFRDKRTNEKLSVTVPEVLDGSYGMHVWPCAPVLAQYIWYNRNVLKGKYVLEIGAGTALPGVMAGLCGANIILSDSDSLPKCLENCQQTCRANNLQNISILGITWGCFGPHLLKLGKVDIILGSDCFYDTKDFEDVIMTVSFILERNKDAEFWSTYQERSSERSIEHLLLKWGLHCRQIPLSSFDADIPNLAESDLPGNHTIHMLIISKK</sequence>
<evidence type="ECO:0000256" key="3">
    <source>
        <dbReference type="ARBA" id="ARBA00022691"/>
    </source>
</evidence>
<keyword evidence="3" id="KW-0949">S-adenosyl-L-methionine</keyword>
<dbReference type="Gene3D" id="3.40.50.150">
    <property type="entry name" value="Vaccinia Virus protein VP39"/>
    <property type="match status" value="1"/>
</dbReference>
<dbReference type="Pfam" id="PF10294">
    <property type="entry name" value="Methyltransf_16"/>
    <property type="match status" value="1"/>
</dbReference>
<dbReference type="EMBL" id="JBJQND010000005">
    <property type="protein sequence ID" value="KAL3876319.1"/>
    <property type="molecule type" value="Genomic_DNA"/>
</dbReference>
<keyword evidence="6" id="KW-1185">Reference proteome</keyword>
<dbReference type="GO" id="GO:0032259">
    <property type="term" value="P:methylation"/>
    <property type="evidence" value="ECO:0007669"/>
    <property type="project" value="UniProtKB-KW"/>
</dbReference>
<reference evidence="5 6" key="1">
    <citation type="submission" date="2024-11" db="EMBL/GenBank/DDBJ databases">
        <title>Chromosome-level genome assembly of the freshwater bivalve Anodonta woodiana.</title>
        <authorList>
            <person name="Chen X."/>
        </authorList>
    </citation>
    <scope>NUCLEOTIDE SEQUENCE [LARGE SCALE GENOMIC DNA]</scope>
    <source>
        <strain evidence="5">MN2024</strain>
        <tissue evidence="5">Gills</tissue>
    </source>
</reference>
<evidence type="ECO:0000256" key="2">
    <source>
        <dbReference type="ARBA" id="ARBA00022679"/>
    </source>
</evidence>
<dbReference type="AlphaFoldDB" id="A0ABD3WQR2"/>
<evidence type="ECO:0000313" key="6">
    <source>
        <dbReference type="Proteomes" id="UP001634394"/>
    </source>
</evidence>
<evidence type="ECO:0000256" key="1">
    <source>
        <dbReference type="ARBA" id="ARBA00022603"/>
    </source>
</evidence>
<dbReference type="InterPro" id="IPR029063">
    <property type="entry name" value="SAM-dependent_MTases_sf"/>
</dbReference>
<evidence type="ECO:0000313" key="5">
    <source>
        <dbReference type="EMBL" id="KAL3876319.1"/>
    </source>
</evidence>
<dbReference type="InterPro" id="IPR019410">
    <property type="entry name" value="Methyltransf_16"/>
</dbReference>
<keyword evidence="2" id="KW-0808">Transferase</keyword>
<dbReference type="GO" id="GO:0008168">
    <property type="term" value="F:methyltransferase activity"/>
    <property type="evidence" value="ECO:0007669"/>
    <property type="project" value="UniProtKB-KW"/>
</dbReference>